<reference evidence="11" key="3">
    <citation type="submission" date="2025-09" db="UniProtKB">
        <authorList>
            <consortium name="Ensembl"/>
        </authorList>
    </citation>
    <scope>IDENTIFICATION</scope>
    <source>
        <strain evidence="11">breed Abyssinian</strain>
    </source>
</reference>
<proteinExistence type="inferred from homology"/>
<dbReference type="Gene3D" id="1.10.287.3240">
    <property type="match status" value="1"/>
</dbReference>
<keyword evidence="5" id="KW-0406">Ion transport</keyword>
<dbReference type="Ensembl" id="ENSFCTT00005080879.1">
    <property type="protein sequence ID" value="ENSFCTP00005056172.1"/>
    <property type="gene ID" value="ENSFCTG00005028794.1"/>
</dbReference>
<evidence type="ECO:0000256" key="3">
    <source>
        <dbReference type="ARBA" id="ARBA00013417"/>
    </source>
</evidence>
<keyword evidence="12" id="KW-1185">Reference proteome</keyword>
<dbReference type="InterPro" id="IPR002699">
    <property type="entry name" value="V_ATPase_D"/>
</dbReference>
<keyword evidence="4" id="KW-0813">Transport</keyword>
<evidence type="ECO:0000256" key="10">
    <source>
        <dbReference type="ARBA" id="ARBA00046558"/>
    </source>
</evidence>
<reference evidence="11 12" key="1">
    <citation type="submission" date="2021-02" db="EMBL/GenBank/DDBJ databases">
        <title>Safari Cat Assemblies.</title>
        <authorList>
            <person name="Bredemeyer K.R."/>
            <person name="Murphy W.J."/>
        </authorList>
    </citation>
    <scope>NUCLEOTIDE SEQUENCE [LARGE SCALE GENOMIC DNA]</scope>
</reference>
<name>A0ABI8AAC6_FELCA</name>
<evidence type="ECO:0000256" key="2">
    <source>
        <dbReference type="ARBA" id="ARBA00013354"/>
    </source>
</evidence>
<evidence type="ECO:0000256" key="7">
    <source>
        <dbReference type="ARBA" id="ARBA00030317"/>
    </source>
</evidence>
<dbReference type="Proteomes" id="UP000823872">
    <property type="component" value="Chromosome B3"/>
</dbReference>
<evidence type="ECO:0000313" key="11">
    <source>
        <dbReference type="Ensembl" id="ENSFCTP00005056172.1"/>
    </source>
</evidence>
<evidence type="ECO:0000256" key="1">
    <source>
        <dbReference type="ARBA" id="ARBA00005850"/>
    </source>
</evidence>
<accession>A0ABI8AAC6</accession>
<reference evidence="11" key="2">
    <citation type="submission" date="2025-08" db="UniProtKB">
        <authorList>
            <consortium name="Ensembl"/>
        </authorList>
    </citation>
    <scope>IDENTIFICATION</scope>
    <source>
        <strain evidence="11">breed Abyssinian</strain>
    </source>
</reference>
<evidence type="ECO:0000313" key="12">
    <source>
        <dbReference type="Proteomes" id="UP000823872"/>
    </source>
</evidence>
<evidence type="ECO:0000256" key="4">
    <source>
        <dbReference type="ARBA" id="ARBA00022448"/>
    </source>
</evidence>
<comment type="similarity">
    <text evidence="1">Belongs to the V-ATPase D subunit family.</text>
</comment>
<protein>
    <recommendedName>
        <fullName evidence="3">V-type proton ATPase subunit D</fullName>
    </recommendedName>
    <alternativeName>
        <fullName evidence="2">V-type proton ATPase subunit d</fullName>
    </alternativeName>
    <alternativeName>
        <fullName evidence="7 8">Vacuolar proton pump subunit D</fullName>
    </alternativeName>
</protein>
<evidence type="ECO:0000256" key="5">
    <source>
        <dbReference type="ARBA" id="ARBA00023065"/>
    </source>
</evidence>
<evidence type="ECO:0000256" key="6">
    <source>
        <dbReference type="ARBA" id="ARBA00029434"/>
    </source>
</evidence>
<dbReference type="PANTHER" id="PTHR11671">
    <property type="entry name" value="V-TYPE ATP SYNTHASE SUBUNIT D"/>
    <property type="match status" value="1"/>
</dbReference>
<evidence type="ECO:0000256" key="8">
    <source>
        <dbReference type="ARBA" id="ARBA00030340"/>
    </source>
</evidence>
<dbReference type="Pfam" id="PF01813">
    <property type="entry name" value="ATP-synt_D"/>
    <property type="match status" value="1"/>
</dbReference>
<evidence type="ECO:0000256" key="9">
    <source>
        <dbReference type="ARBA" id="ARBA00045802"/>
    </source>
</evidence>
<comment type="subcellular location">
    <subcellularLocation>
        <location evidence="6">Cytoplasmic vesicle</location>
        <location evidence="6">Clathrin-coated vesicle membrane</location>
        <topology evidence="6">Peripheral membrane protein</topology>
    </subcellularLocation>
</comment>
<comment type="subunit">
    <text evidence="10">V-ATPase is a heteromultimeric enzyme made up of two complexes: the ATP-hydrolytic V1 complex and the proton translocation V0 complex. The V1 complex consists of three catalytic AB heterodimers that form a heterohexamer, three peripheral stalks each consisting of EG heterodimers, one central rotor including subunits D and F, and the regulatory subunits C and H. The proton translocation complex V0 consists of the proton transport subunit a, a ring of proteolipid subunits c9c'', rotary subunit d, subunits e and f, and the accessory subunits ATP6AP1/Ac45 and ATP6AP2/PRR. Interacts with SNX10.</text>
</comment>
<organism evidence="11 12">
    <name type="scientific">Felis catus</name>
    <name type="common">Cat</name>
    <name type="synonym">Felis silvestris catus</name>
    <dbReference type="NCBI Taxonomy" id="9685"/>
    <lineage>
        <taxon>Eukaryota</taxon>
        <taxon>Metazoa</taxon>
        <taxon>Chordata</taxon>
        <taxon>Craniata</taxon>
        <taxon>Vertebrata</taxon>
        <taxon>Euteleostomi</taxon>
        <taxon>Mammalia</taxon>
        <taxon>Eutheria</taxon>
        <taxon>Laurasiatheria</taxon>
        <taxon>Carnivora</taxon>
        <taxon>Feliformia</taxon>
        <taxon>Felidae</taxon>
        <taxon>Felinae</taxon>
        <taxon>Felis</taxon>
    </lineage>
</organism>
<sequence length="109" mass="12299">MSGKDRIEIFPSRMAQTIMKARLKGAQTGRNLLKKKSDALTLRFRQILKKIIEVPERKSTQPSLVLVSLWKTLLKGKQFIPLEESSRKPGVFPRAPLLTGILGVDTPYP</sequence>
<dbReference type="GeneTree" id="ENSGT00390000010770"/>
<comment type="function">
    <text evidence="9">Subunit of the V1 complex of vacuolar(H+)-ATPase (V-ATPase), a multisubunit enzyme composed of a peripheral complex (V1) that hydrolyzes ATP and a membrane integral complex (V0) that translocates protons. V-ATPase is responsible for acidifying and maintaining the pH of intracellular compartments and in some cell types, is targeted to the plasma membrane, where it is responsible for acidifying the extracellular environment. May play a role in cilium biogenesis through regulation of the transport and the localization of proteins to the cilium.</text>
</comment>